<dbReference type="InterPro" id="IPR006748">
    <property type="entry name" value="NH2Glyco/OHUrea_AB-resist_kin"/>
</dbReference>
<dbReference type="AlphaFoldDB" id="A0A2V5LSN5"/>
<reference evidence="1 2" key="1">
    <citation type="submission" date="2018-05" db="EMBL/GenBank/DDBJ databases">
        <title>Genetic diversity of glacier-inhabiting Cryobacterium bacteria in China and description of Cryobacterium mengkeensis sp. nov. and Arthrobacter glacialis sp. nov.</title>
        <authorList>
            <person name="Liu Q."/>
            <person name="Xin Y.-H."/>
        </authorList>
    </citation>
    <scope>NUCLEOTIDE SEQUENCE [LARGE SCALE GENOMIC DNA]</scope>
    <source>
        <strain evidence="1 2">LI2</strain>
    </source>
</reference>
<dbReference type="InterPro" id="IPR011009">
    <property type="entry name" value="Kinase-like_dom_sf"/>
</dbReference>
<keyword evidence="2" id="KW-1185">Reference proteome</keyword>
<gene>
    <name evidence="1" type="ORF">CVV68_15890</name>
</gene>
<organism evidence="1 2">
    <name type="scientific">Arthrobacter livingstonensis</name>
    <dbReference type="NCBI Taxonomy" id="670078"/>
    <lineage>
        <taxon>Bacteria</taxon>
        <taxon>Bacillati</taxon>
        <taxon>Actinomycetota</taxon>
        <taxon>Actinomycetes</taxon>
        <taxon>Micrococcales</taxon>
        <taxon>Micrococcaceae</taxon>
        <taxon>Arthrobacter</taxon>
    </lineage>
</organism>
<accession>A0A2V5LSN5</accession>
<proteinExistence type="predicted"/>
<dbReference type="EMBL" id="QJVD01000018">
    <property type="protein sequence ID" value="PYI66067.1"/>
    <property type="molecule type" value="Genomic_DNA"/>
</dbReference>
<dbReference type="RefSeq" id="WP_110501974.1">
    <property type="nucleotide sequence ID" value="NZ_QJVD01000018.1"/>
</dbReference>
<dbReference type="SUPFAM" id="SSF56112">
    <property type="entry name" value="Protein kinase-like (PK-like)"/>
    <property type="match status" value="1"/>
</dbReference>
<comment type="caution">
    <text evidence="1">The sequence shown here is derived from an EMBL/GenBank/DDBJ whole genome shotgun (WGS) entry which is preliminary data.</text>
</comment>
<dbReference type="Proteomes" id="UP000247832">
    <property type="component" value="Unassembled WGS sequence"/>
</dbReference>
<protein>
    <submittedName>
        <fullName evidence="1">Aminoglycoside resistance protein</fullName>
    </submittedName>
</protein>
<evidence type="ECO:0000313" key="1">
    <source>
        <dbReference type="EMBL" id="PYI66067.1"/>
    </source>
</evidence>
<dbReference type="GO" id="GO:0019748">
    <property type="term" value="P:secondary metabolic process"/>
    <property type="evidence" value="ECO:0007669"/>
    <property type="project" value="InterPro"/>
</dbReference>
<name>A0A2V5LSN5_9MICC</name>
<evidence type="ECO:0000313" key="2">
    <source>
        <dbReference type="Proteomes" id="UP000247832"/>
    </source>
</evidence>
<dbReference type="Pfam" id="PF04655">
    <property type="entry name" value="APH_6_hur"/>
    <property type="match status" value="1"/>
</dbReference>
<sequence>MPATVDIPEDLRRRHARSPEGRAWLAELPALISLAVRRWNLSVDLLPGAPPWNGHTGIVVPVKRGDGTAAALKIAFPFDEAVLEPIALSLWNGHGMVQIMEQDTATCSMVIARLDAQKSLIKVPMDEAVDVWGGLVRQLSIEPDSRPGWTQMPHVAATAERYCDELPARWNDLDGPFPQWLLEAALEVCQTRGAVSRREAHDVLVHTDLHYLNILASLDGTGYLGIDPQAQIGDVEFAVAPCLWNRLQDLPRRNAEAGLRRRCSELAAAAGLDSGVAAAWAVVREVENALSYLETPGHDGDAQRSLWVAGTMAGRSLPGLPAAHDLKTLD</sequence>
<dbReference type="GO" id="GO:0016773">
    <property type="term" value="F:phosphotransferase activity, alcohol group as acceptor"/>
    <property type="evidence" value="ECO:0007669"/>
    <property type="project" value="InterPro"/>
</dbReference>
<dbReference type="OrthoDB" id="3638028at2"/>